<dbReference type="EMBL" id="BEZZ01237705">
    <property type="protein sequence ID" value="GCC48045.1"/>
    <property type="molecule type" value="Genomic_DNA"/>
</dbReference>
<gene>
    <name evidence="2" type="ORF">chiPu_0032476</name>
</gene>
<evidence type="ECO:0000256" key="1">
    <source>
        <dbReference type="SAM" id="MobiDB-lite"/>
    </source>
</evidence>
<proteinExistence type="predicted"/>
<comment type="caution">
    <text evidence="2">The sequence shown here is derived from an EMBL/GenBank/DDBJ whole genome shotgun (WGS) entry which is preliminary data.</text>
</comment>
<sequence>MTACWHRGTTRREARLEARLEALASRCRDPAACGTGASGDRDHVVARDVGRTRQAAREARCRLQRLAIRLPDRAGLQGQLHRDRHCGHLRLPLAQPAGDRSGQRDRHRNHDGGARRDLSGVRADARSVGGVRTTGLF</sequence>
<accession>A0A401TZI9</accession>
<dbReference type="AlphaFoldDB" id="A0A401TZI9"/>
<evidence type="ECO:0000313" key="3">
    <source>
        <dbReference type="Proteomes" id="UP000287033"/>
    </source>
</evidence>
<protein>
    <submittedName>
        <fullName evidence="2">Uncharacterized protein</fullName>
    </submittedName>
</protein>
<feature type="region of interest" description="Disordered" evidence="1">
    <location>
        <begin position="87"/>
        <end position="137"/>
    </location>
</feature>
<organism evidence="2 3">
    <name type="scientific">Chiloscyllium punctatum</name>
    <name type="common">Brownbanded bambooshark</name>
    <name type="synonym">Hemiscyllium punctatum</name>
    <dbReference type="NCBI Taxonomy" id="137246"/>
    <lineage>
        <taxon>Eukaryota</taxon>
        <taxon>Metazoa</taxon>
        <taxon>Chordata</taxon>
        <taxon>Craniata</taxon>
        <taxon>Vertebrata</taxon>
        <taxon>Chondrichthyes</taxon>
        <taxon>Elasmobranchii</taxon>
        <taxon>Galeomorphii</taxon>
        <taxon>Galeoidea</taxon>
        <taxon>Orectolobiformes</taxon>
        <taxon>Hemiscylliidae</taxon>
        <taxon>Chiloscyllium</taxon>
    </lineage>
</organism>
<dbReference type="Proteomes" id="UP000287033">
    <property type="component" value="Unassembled WGS sequence"/>
</dbReference>
<feature type="non-terminal residue" evidence="2">
    <location>
        <position position="137"/>
    </location>
</feature>
<reference evidence="2 3" key="1">
    <citation type="journal article" date="2018" name="Nat. Ecol. Evol.">
        <title>Shark genomes provide insights into elasmobranch evolution and the origin of vertebrates.</title>
        <authorList>
            <person name="Hara Y"/>
            <person name="Yamaguchi K"/>
            <person name="Onimaru K"/>
            <person name="Kadota M"/>
            <person name="Koyanagi M"/>
            <person name="Keeley SD"/>
            <person name="Tatsumi K"/>
            <person name="Tanaka K"/>
            <person name="Motone F"/>
            <person name="Kageyama Y"/>
            <person name="Nozu R"/>
            <person name="Adachi N"/>
            <person name="Nishimura O"/>
            <person name="Nakagawa R"/>
            <person name="Tanegashima C"/>
            <person name="Kiyatake I"/>
            <person name="Matsumoto R"/>
            <person name="Murakumo K"/>
            <person name="Nishida K"/>
            <person name="Terakita A"/>
            <person name="Kuratani S"/>
            <person name="Sato K"/>
            <person name="Hyodo S Kuraku.S."/>
        </authorList>
    </citation>
    <scope>NUCLEOTIDE SEQUENCE [LARGE SCALE GENOMIC DNA]</scope>
</reference>
<keyword evidence="3" id="KW-1185">Reference proteome</keyword>
<name>A0A401TZI9_CHIPU</name>
<feature type="compositionally biased region" description="Basic and acidic residues" evidence="1">
    <location>
        <begin position="101"/>
        <end position="125"/>
    </location>
</feature>
<evidence type="ECO:0000313" key="2">
    <source>
        <dbReference type="EMBL" id="GCC48045.1"/>
    </source>
</evidence>